<dbReference type="AlphaFoldDB" id="A0A101LVN6"/>
<keyword evidence="2" id="KW-0496">Mitochondrion</keyword>
<name>A0A101LVN6_PICGL</name>
<feature type="region of interest" description="Disordered" evidence="1">
    <location>
        <begin position="31"/>
        <end position="52"/>
    </location>
</feature>
<reference evidence="2" key="1">
    <citation type="journal article" date="2015" name="Genome Biol. Evol.">
        <title>Organellar Genomes of White Spruce (Picea glauca): Assembly and Annotation.</title>
        <authorList>
            <person name="Jackman S.D."/>
            <person name="Warren R.L."/>
            <person name="Gibb E.A."/>
            <person name="Vandervalk B.P."/>
            <person name="Mohamadi H."/>
            <person name="Chu J."/>
            <person name="Raymond A."/>
            <person name="Pleasance S."/>
            <person name="Coope R."/>
            <person name="Wildung M.R."/>
            <person name="Ritland C.E."/>
            <person name="Bousquet J."/>
            <person name="Jones S.J."/>
            <person name="Bohlmann J."/>
            <person name="Birol I."/>
        </authorList>
    </citation>
    <scope>NUCLEOTIDE SEQUENCE [LARGE SCALE GENOMIC DNA]</scope>
    <source>
        <tissue evidence="2">Flushing bud</tissue>
    </source>
</reference>
<evidence type="ECO:0000256" key="1">
    <source>
        <dbReference type="SAM" id="MobiDB-lite"/>
    </source>
</evidence>
<organism evidence="2">
    <name type="scientific">Picea glauca</name>
    <name type="common">White spruce</name>
    <name type="synonym">Pinus glauca</name>
    <dbReference type="NCBI Taxonomy" id="3330"/>
    <lineage>
        <taxon>Eukaryota</taxon>
        <taxon>Viridiplantae</taxon>
        <taxon>Streptophyta</taxon>
        <taxon>Embryophyta</taxon>
        <taxon>Tracheophyta</taxon>
        <taxon>Spermatophyta</taxon>
        <taxon>Pinopsida</taxon>
        <taxon>Pinidae</taxon>
        <taxon>Conifers I</taxon>
        <taxon>Pinales</taxon>
        <taxon>Pinaceae</taxon>
        <taxon>Picea</taxon>
    </lineage>
</organism>
<sequence length="96" mass="10354">MPLFICMSSLVCSMPLPGMILTLFLSVSSPLRKDGSSASGEEGKTSPLRKAISPLRRKEDLYGITQLGKSGDKTHENAIERGAFEIKPIKSSQSSL</sequence>
<geneLocation type="mitochondrion" evidence="2"/>
<gene>
    <name evidence="2" type="ORF">ABT39_MTgene2020</name>
</gene>
<dbReference type="EMBL" id="LKAM01000013">
    <property type="protein sequence ID" value="KUM46214.1"/>
    <property type="molecule type" value="Genomic_DNA"/>
</dbReference>
<evidence type="ECO:0000313" key="2">
    <source>
        <dbReference type="EMBL" id="KUM46214.1"/>
    </source>
</evidence>
<proteinExistence type="predicted"/>
<comment type="caution">
    <text evidence="2">The sequence shown here is derived from an EMBL/GenBank/DDBJ whole genome shotgun (WGS) entry which is preliminary data.</text>
</comment>
<accession>A0A101LVN6</accession>
<protein>
    <submittedName>
        <fullName evidence="2">Uncharacterized protein</fullName>
    </submittedName>
</protein>